<name>A0A1R1XPF3_9FUNG</name>
<gene>
    <name evidence="8" type="ORF">AYI69_g7821</name>
</gene>
<keyword evidence="2 7" id="KW-0808">Transferase</keyword>
<dbReference type="OrthoDB" id="10250191at2759"/>
<organism evidence="8 9">
    <name type="scientific">Smittium culicis</name>
    <dbReference type="NCBI Taxonomy" id="133412"/>
    <lineage>
        <taxon>Eukaryota</taxon>
        <taxon>Fungi</taxon>
        <taxon>Fungi incertae sedis</taxon>
        <taxon>Zoopagomycota</taxon>
        <taxon>Kickxellomycotina</taxon>
        <taxon>Harpellomycetes</taxon>
        <taxon>Harpellales</taxon>
        <taxon>Legeriomycetaceae</taxon>
        <taxon>Smittium</taxon>
    </lineage>
</organism>
<proteinExistence type="inferred from homology"/>
<keyword evidence="7" id="KW-0496">Mitochondrion</keyword>
<keyword evidence="7" id="KW-0067">ATP-binding</keyword>
<keyword evidence="3" id="KW-0677">Repeat</keyword>
<dbReference type="Proteomes" id="UP000187429">
    <property type="component" value="Unassembled WGS sequence"/>
</dbReference>
<keyword evidence="9" id="KW-1185">Reference proteome</keyword>
<dbReference type="GO" id="GO:0008444">
    <property type="term" value="F:CDP-diacylglycerol-glycerol-3-phosphate 3-phosphatidyltransferase activity"/>
    <property type="evidence" value="ECO:0007669"/>
    <property type="project" value="UniProtKB-EC"/>
</dbReference>
<dbReference type="PANTHER" id="PTHR12586:SF1">
    <property type="entry name" value="CDP-DIACYLGLYCEROL--GLYCEROL-3-PHOSPHATE 3-PHOSPHATIDYLTRANSFERASE, MITOCHONDRIAL"/>
    <property type="match status" value="1"/>
</dbReference>
<keyword evidence="7" id="KW-0547">Nucleotide-binding</keyword>
<dbReference type="EC" id="2.7.8.5" evidence="7"/>
<dbReference type="GO" id="GO:0005524">
    <property type="term" value="F:ATP binding"/>
    <property type="evidence" value="ECO:0007669"/>
    <property type="project" value="UniProtKB-KW"/>
</dbReference>
<comment type="similarity">
    <text evidence="7">Belongs to the CDP-alcohol phosphatidyltransferase class-II family.</text>
</comment>
<evidence type="ECO:0000256" key="3">
    <source>
        <dbReference type="ARBA" id="ARBA00022737"/>
    </source>
</evidence>
<protein>
    <recommendedName>
        <fullName evidence="7">CDP-diacylglycerol--glycerol-3-phosphate 3-phosphatidyltransferase</fullName>
        <ecNumber evidence="7">2.7.8.5</ecNumber>
    </recommendedName>
</protein>
<comment type="caution">
    <text evidence="8">The sequence shown here is derived from an EMBL/GenBank/DDBJ whole genome shotgun (WGS) entry which is preliminary data.</text>
</comment>
<dbReference type="UniPathway" id="UPA00084">
    <property type="reaction ID" value="UER00503"/>
</dbReference>
<evidence type="ECO:0000256" key="2">
    <source>
        <dbReference type="ARBA" id="ARBA00022679"/>
    </source>
</evidence>
<evidence type="ECO:0000256" key="1">
    <source>
        <dbReference type="ARBA" id="ARBA00022516"/>
    </source>
</evidence>
<evidence type="ECO:0000256" key="4">
    <source>
        <dbReference type="ARBA" id="ARBA00023098"/>
    </source>
</evidence>
<keyword evidence="5 7" id="KW-0594">Phospholipid biosynthesis</keyword>
<comment type="subcellular location">
    <subcellularLocation>
        <location evidence="7">Mitochondrion</location>
    </subcellularLocation>
</comment>
<evidence type="ECO:0000313" key="9">
    <source>
        <dbReference type="Proteomes" id="UP000187429"/>
    </source>
</evidence>
<dbReference type="PANTHER" id="PTHR12586">
    <property type="entry name" value="CDP-DIACYLGLYCEROL--SERINE O-PHOSPHATIDYLTRANSFERASE"/>
    <property type="match status" value="1"/>
</dbReference>
<comment type="pathway">
    <text evidence="7">Phospholipid metabolism; phosphatidylglycerol biosynthesis; phosphatidylglycerol from CDP-diacylglycerol: step 1/2.</text>
</comment>
<reference evidence="9" key="1">
    <citation type="submission" date="2017-01" db="EMBL/GenBank/DDBJ databases">
        <authorList>
            <person name="Wang Y."/>
            <person name="White M."/>
            <person name="Kvist S."/>
            <person name="Moncalvo J.-M."/>
        </authorList>
    </citation>
    <scope>NUCLEOTIDE SEQUENCE [LARGE SCALE GENOMIC DNA]</scope>
    <source>
        <strain evidence="9">ID-206-W2</strain>
    </source>
</reference>
<keyword evidence="4 7" id="KW-0443">Lipid metabolism</keyword>
<dbReference type="GO" id="GO:0032049">
    <property type="term" value="P:cardiolipin biosynthetic process"/>
    <property type="evidence" value="ECO:0007669"/>
    <property type="project" value="InterPro"/>
</dbReference>
<keyword evidence="1 7" id="KW-0444">Lipid biosynthesis</keyword>
<dbReference type="EMBL" id="LSSM01003871">
    <property type="protein sequence ID" value="OMJ16510.1"/>
    <property type="molecule type" value="Genomic_DNA"/>
</dbReference>
<evidence type="ECO:0000256" key="5">
    <source>
        <dbReference type="ARBA" id="ARBA00023209"/>
    </source>
</evidence>
<dbReference type="Gene3D" id="3.30.870.10">
    <property type="entry name" value="Endonuclease Chain A"/>
    <property type="match status" value="1"/>
</dbReference>
<comment type="catalytic activity">
    <reaction evidence="7">
        <text>a CDP-1,2-diacyl-sn-glycerol + sn-glycerol 3-phosphate = a 1,2-diacyl-sn-glycero-3-phospho-(1'-sn-glycero-3'-phosphate) + CMP + H(+)</text>
        <dbReference type="Rhea" id="RHEA:12593"/>
        <dbReference type="ChEBI" id="CHEBI:15378"/>
        <dbReference type="ChEBI" id="CHEBI:57597"/>
        <dbReference type="ChEBI" id="CHEBI:58332"/>
        <dbReference type="ChEBI" id="CHEBI:60110"/>
        <dbReference type="ChEBI" id="CHEBI:60377"/>
        <dbReference type="EC" id="2.7.8.5"/>
    </reaction>
</comment>
<dbReference type="GO" id="GO:0005739">
    <property type="term" value="C:mitochondrion"/>
    <property type="evidence" value="ECO:0007669"/>
    <property type="project" value="UniProtKB-SubCell"/>
</dbReference>
<evidence type="ECO:0000313" key="8">
    <source>
        <dbReference type="EMBL" id="OMJ16510.1"/>
    </source>
</evidence>
<evidence type="ECO:0000256" key="6">
    <source>
        <dbReference type="ARBA" id="ARBA00023264"/>
    </source>
</evidence>
<dbReference type="AlphaFoldDB" id="A0A1R1XPF3"/>
<sequence>MAFRNFAHNVMSSFIDSWSNNSVEKSKLFFSNDIESINVSKDEKPGKINGVSMDKNKLDGCDDTILIPTIQMNPLFIDDDERFMKTLFGIINTLSNDKSPCRTDIASAYFNFANLHKNSILNSKGIFNLVVASPKSNGFYGAKGISGHIPNAYSMFELEFMNLVEKKNRSEKIKLFEFYRQDWTYHAKGILFLLNKILL</sequence>
<comment type="function">
    <text evidence="7">Functions in the biosynthesis of the anionic phospholipids phosphatidylglycerol and cardiolipin.</text>
</comment>
<evidence type="ECO:0000256" key="7">
    <source>
        <dbReference type="RuleBase" id="RU365024"/>
    </source>
</evidence>
<dbReference type="InterPro" id="IPR016270">
    <property type="entry name" value="PGS1"/>
</dbReference>
<accession>A0A1R1XPF3</accession>
<keyword evidence="6 7" id="KW-1208">Phospholipid metabolism</keyword>